<dbReference type="EMBL" id="SNYK01000010">
    <property type="protein sequence ID" value="TDQ36890.1"/>
    <property type="molecule type" value="Genomic_DNA"/>
</dbReference>
<proteinExistence type="predicted"/>
<feature type="domain" description="DUF58" evidence="1">
    <location>
        <begin position="53"/>
        <end position="272"/>
    </location>
</feature>
<evidence type="ECO:0000313" key="2">
    <source>
        <dbReference type="EMBL" id="TDQ36890.1"/>
    </source>
</evidence>
<gene>
    <name evidence="2" type="ORF">DFQ45_110105</name>
</gene>
<organism evidence="2 3">
    <name type="scientific">Thiopseudomonas denitrificans</name>
    <dbReference type="NCBI Taxonomy" id="1501432"/>
    <lineage>
        <taxon>Bacteria</taxon>
        <taxon>Pseudomonadati</taxon>
        <taxon>Pseudomonadota</taxon>
        <taxon>Gammaproteobacteria</taxon>
        <taxon>Pseudomonadales</taxon>
        <taxon>Pseudomonadaceae</taxon>
        <taxon>Thiopseudomonas</taxon>
    </lineage>
</organism>
<keyword evidence="3" id="KW-1185">Reference proteome</keyword>
<name>A0A4R6TTA1_9GAMM</name>
<dbReference type="RefSeq" id="WP_101497559.1">
    <property type="nucleotide sequence ID" value="NZ_LNJZ01000009.1"/>
</dbReference>
<reference evidence="2 3" key="1">
    <citation type="submission" date="2019-03" db="EMBL/GenBank/DDBJ databases">
        <title>Genomic Encyclopedia of Type Strains, Phase IV (KMG-IV): sequencing the most valuable type-strain genomes for metagenomic binning, comparative biology and taxonomic classification.</title>
        <authorList>
            <person name="Goeker M."/>
        </authorList>
    </citation>
    <scope>NUCLEOTIDE SEQUENCE [LARGE SCALE GENOMIC DNA]</scope>
    <source>
        <strain evidence="2 3">DSM 28679</strain>
    </source>
</reference>
<evidence type="ECO:0000313" key="3">
    <source>
        <dbReference type="Proteomes" id="UP000294575"/>
    </source>
</evidence>
<accession>A0A4R6TTA1</accession>
<comment type="caution">
    <text evidence="2">The sequence shown here is derived from an EMBL/GenBank/DDBJ whole genome shotgun (WGS) entry which is preliminary data.</text>
</comment>
<dbReference type="AlphaFoldDB" id="A0A4R6TTA1"/>
<dbReference type="Pfam" id="PF01882">
    <property type="entry name" value="DUF58"/>
    <property type="match status" value="1"/>
</dbReference>
<dbReference type="Proteomes" id="UP000294575">
    <property type="component" value="Unassembled WGS sequence"/>
</dbReference>
<dbReference type="PANTHER" id="PTHR33608">
    <property type="entry name" value="BLL2464 PROTEIN"/>
    <property type="match status" value="1"/>
</dbReference>
<evidence type="ECO:0000259" key="1">
    <source>
        <dbReference type="Pfam" id="PF01882"/>
    </source>
</evidence>
<dbReference type="OrthoDB" id="9776116at2"/>
<sequence length="310" mass="34460">MDSLGLTHVHLDKLVNARLWLSQLPGKYGRQLPGGAGGQHLTRLHGQSTEFDQVRDYQHGDDARHIDWRASARAGGIQTRLFQRERDRPVFIAVEQGPDMFFASTGNFKSVQAALAASLFAWAADSVHDRVGGLVFGRETVRLTLPARNRQGILHLLHNVSQENLQLDSPFPADGIPPLQQALEHCRIQLQPGAVLVLICSESHLDSDSAKQLGTLASRHQSIWLPVSDPLEHQLPEQPGLAFSGQQQRLQLSRQQLRLRHQWQQQARATRQRWQRLAGQHGAILLPVCTSSSLADQLPVLQEGLHAACT</sequence>
<protein>
    <submittedName>
        <fullName evidence="2">Uncharacterized protein DUF58</fullName>
    </submittedName>
</protein>
<dbReference type="InterPro" id="IPR002881">
    <property type="entry name" value="DUF58"/>
</dbReference>
<dbReference type="PANTHER" id="PTHR33608:SF12">
    <property type="entry name" value="DUF58 DOMAIN-CONTAINING PROTEIN"/>
    <property type="match status" value="1"/>
</dbReference>